<sequence>ECDRVPLSPPRSRRGCLSTVGQRVAGCVPGHCAGAAYPGESDAPLQRPPPNSCPAHAPRRQLRPDLAGRWRAGALAALGESPVHLDADLARAGAHRAGCCRRSPVVVGAQPLPRSASRVRVGGAQAGLSASRRRRRCPSHPPQGSRIHPPPV</sequence>
<name>A0A6J4KF72_9CHLR</name>
<feature type="non-terminal residue" evidence="2">
    <location>
        <position position="152"/>
    </location>
</feature>
<evidence type="ECO:0000313" key="2">
    <source>
        <dbReference type="EMBL" id="CAA9303056.1"/>
    </source>
</evidence>
<organism evidence="2">
    <name type="scientific">uncultured Chloroflexota bacterium</name>
    <dbReference type="NCBI Taxonomy" id="166587"/>
    <lineage>
        <taxon>Bacteria</taxon>
        <taxon>Bacillati</taxon>
        <taxon>Chloroflexota</taxon>
        <taxon>environmental samples</taxon>
    </lineage>
</organism>
<proteinExistence type="predicted"/>
<accession>A0A6J4KF72</accession>
<dbReference type="AlphaFoldDB" id="A0A6J4KF72"/>
<feature type="non-terminal residue" evidence="2">
    <location>
        <position position="1"/>
    </location>
</feature>
<reference evidence="2" key="1">
    <citation type="submission" date="2020-02" db="EMBL/GenBank/DDBJ databases">
        <authorList>
            <person name="Meier V. D."/>
        </authorList>
    </citation>
    <scope>NUCLEOTIDE SEQUENCE</scope>
    <source>
        <strain evidence="2">AVDCRST_MAG77</strain>
    </source>
</reference>
<feature type="region of interest" description="Disordered" evidence="1">
    <location>
        <begin position="38"/>
        <end position="59"/>
    </location>
</feature>
<evidence type="ECO:0000256" key="1">
    <source>
        <dbReference type="SAM" id="MobiDB-lite"/>
    </source>
</evidence>
<feature type="region of interest" description="Disordered" evidence="1">
    <location>
        <begin position="111"/>
        <end position="152"/>
    </location>
</feature>
<dbReference type="EMBL" id="CADCTC010000303">
    <property type="protein sequence ID" value="CAA9303056.1"/>
    <property type="molecule type" value="Genomic_DNA"/>
</dbReference>
<protein>
    <submittedName>
        <fullName evidence="2">Uncharacterized protein</fullName>
    </submittedName>
</protein>
<gene>
    <name evidence="2" type="ORF">AVDCRST_MAG77-5826</name>
</gene>